<dbReference type="NCBIfam" id="TIGR03926">
    <property type="entry name" value="T7_EssB"/>
    <property type="match status" value="1"/>
</dbReference>
<accession>A0A7G6YFG1</accession>
<proteinExistence type="predicted"/>
<dbReference type="Pfam" id="PF10140">
    <property type="entry name" value="YukC"/>
    <property type="match status" value="1"/>
</dbReference>
<reference evidence="3" key="1">
    <citation type="submission" date="2019-09" db="EMBL/GenBank/DDBJ databases">
        <title>Antimicrobial potential of Antarctic Bacteria.</title>
        <authorList>
            <person name="Benaud N."/>
            <person name="Edwards R.J."/>
            <person name="Ferrari B.C."/>
        </authorList>
    </citation>
    <scope>NUCLEOTIDE SEQUENCE [LARGE SCALE GENOMIC DNA]</scope>
    <source>
        <strain evidence="3">INR9</strain>
    </source>
</reference>
<gene>
    <name evidence="2" type="primary">essB</name>
    <name evidence="2" type="ORF">F1C12_20310</name>
</gene>
<dbReference type="InterPro" id="IPR018778">
    <property type="entry name" value="T7SS_EssB"/>
</dbReference>
<sequence>MRIELDGTALELEVSSGRLHASVDKNGYRGACLDVISRYVDARETDTGLELDYDLSDGEISFGDAVGRARTRLDRLSLAQKLVACVRYRDGFRVPVIHPGNVYLNGGLLRVVHCGLQGMLAPMAFDETHFLASLRAMVLHVFRPKIAFEQLLDGAAALPDAFSTAVRETTTADELFAFIDAQLRAEQAEVESRRVSVPKRRYAGYRLVGAFGLAAAAVAGVFAWQTADHNRLQDAVVAAQARFLANDYGGTLTELEGFAATSLPASAKYVLAVSSVNLDDLTVTQKQAVLNTISQKSDDVTLNYWIAIGRGEFEQALDYAQNLGDDQLTLLAYTDLYQSTKLNSQMAGGEKQKRLDEYAKAIDELTSKLEGTSDTAAAE</sequence>
<keyword evidence="1" id="KW-0472">Membrane</keyword>
<evidence type="ECO:0000313" key="2">
    <source>
        <dbReference type="EMBL" id="QNE37226.1"/>
    </source>
</evidence>
<dbReference type="EMBL" id="CP043641">
    <property type="protein sequence ID" value="QNE37226.1"/>
    <property type="molecule type" value="Genomic_DNA"/>
</dbReference>
<evidence type="ECO:0000256" key="1">
    <source>
        <dbReference type="SAM" id="Phobius"/>
    </source>
</evidence>
<name>A0A7G6YFG1_9MICO</name>
<keyword evidence="1" id="KW-1133">Transmembrane helix</keyword>
<dbReference type="AlphaFoldDB" id="A0A7G6YFG1"/>
<organism evidence="2 3">
    <name type="scientific">Leifsonia shinshuensis</name>
    <dbReference type="NCBI Taxonomy" id="150026"/>
    <lineage>
        <taxon>Bacteria</taxon>
        <taxon>Bacillati</taxon>
        <taxon>Actinomycetota</taxon>
        <taxon>Actinomycetes</taxon>
        <taxon>Micrococcales</taxon>
        <taxon>Microbacteriaceae</taxon>
        <taxon>Leifsonia</taxon>
    </lineage>
</organism>
<keyword evidence="1" id="KW-0812">Transmembrane</keyword>
<dbReference type="InterPro" id="IPR042565">
    <property type="entry name" value="T7SS_EssB_C"/>
</dbReference>
<protein>
    <submittedName>
        <fullName evidence="2">Type VII secretion protein EssB</fullName>
    </submittedName>
</protein>
<dbReference type="Gene3D" id="1.10.510.10">
    <property type="entry name" value="Transferase(Phosphotransferase) domain 1"/>
    <property type="match status" value="1"/>
</dbReference>
<dbReference type="Proteomes" id="UP000515511">
    <property type="component" value="Chromosome"/>
</dbReference>
<feature type="transmembrane region" description="Helical" evidence="1">
    <location>
        <begin position="203"/>
        <end position="224"/>
    </location>
</feature>
<dbReference type="RefSeq" id="WP_185276634.1">
    <property type="nucleotide sequence ID" value="NZ_CP043641.1"/>
</dbReference>
<dbReference type="Gene3D" id="1.25.40.680">
    <property type="entry name" value="Type VII secretion system EssB, C-terminal-like domain"/>
    <property type="match status" value="1"/>
</dbReference>
<dbReference type="KEGG" id="lse:F1C12_20310"/>
<evidence type="ECO:0000313" key="3">
    <source>
        <dbReference type="Proteomes" id="UP000515511"/>
    </source>
</evidence>